<dbReference type="AlphaFoldDB" id="K1S2P2"/>
<reference evidence="2" key="1">
    <citation type="journal article" date="2013" name="Environ. Microbiol.">
        <title>Microbiota from the distal guts of lean and obese adolescents exhibit partial functional redundancy besides clear differences in community structure.</title>
        <authorList>
            <person name="Ferrer M."/>
            <person name="Ruiz A."/>
            <person name="Lanza F."/>
            <person name="Haange S.B."/>
            <person name="Oberbach A."/>
            <person name="Till H."/>
            <person name="Bargiela R."/>
            <person name="Campoy C."/>
            <person name="Segura M.T."/>
            <person name="Richter M."/>
            <person name="von Bergen M."/>
            <person name="Seifert J."/>
            <person name="Suarez A."/>
        </authorList>
    </citation>
    <scope>NUCLEOTIDE SEQUENCE</scope>
</reference>
<comment type="caution">
    <text evidence="2">The sequence shown here is derived from an EMBL/GenBank/DDBJ whole genome shotgun (WGS) entry which is preliminary data.</text>
</comment>
<feature type="non-terminal residue" evidence="2">
    <location>
        <position position="197"/>
    </location>
</feature>
<evidence type="ECO:0000313" key="2">
    <source>
        <dbReference type="EMBL" id="EKC54972.1"/>
    </source>
</evidence>
<feature type="domain" description="Recombinase" evidence="1">
    <location>
        <begin position="66"/>
        <end position="197"/>
    </location>
</feature>
<evidence type="ECO:0000259" key="1">
    <source>
        <dbReference type="PROSITE" id="PS51737"/>
    </source>
</evidence>
<dbReference type="PANTHER" id="PTHR30461">
    <property type="entry name" value="DNA-INVERTASE FROM LAMBDOID PROPHAGE"/>
    <property type="match status" value="1"/>
</dbReference>
<dbReference type="EMBL" id="AJWZ01008136">
    <property type="protein sequence ID" value="EKC54972.1"/>
    <property type="molecule type" value="Genomic_DNA"/>
</dbReference>
<dbReference type="InterPro" id="IPR011109">
    <property type="entry name" value="DNA_bind_recombinase_dom"/>
</dbReference>
<dbReference type="Gene3D" id="3.90.1750.20">
    <property type="entry name" value="Putative Large Serine Recombinase, Chain B, Domain 2"/>
    <property type="match status" value="1"/>
</dbReference>
<dbReference type="PANTHER" id="PTHR30461:SF23">
    <property type="entry name" value="DNA RECOMBINASE-RELATED"/>
    <property type="match status" value="1"/>
</dbReference>
<accession>K1S2P2</accession>
<dbReference type="PROSITE" id="PS51737">
    <property type="entry name" value="RECOMBINASE_DNA_BIND"/>
    <property type="match status" value="1"/>
</dbReference>
<dbReference type="GO" id="GO:0003677">
    <property type="term" value="F:DNA binding"/>
    <property type="evidence" value="ECO:0007669"/>
    <property type="project" value="InterPro"/>
</dbReference>
<proteinExistence type="predicted"/>
<sequence>MYFLEREIRYIAILDNVDTYLKNSNNDMIQFKTLINDWYSKDISRKVKSGVWARKEQGLYVAAKAPYGYMKDENNKNHLIINPEEAPIVKKIFQMYNSGNSMGEIAEKLQKDKVYCPSHNGFQKNKKGEYGWERSTISKMLKNEMYLGNTVYGKGINLSYKSKKVKQIPRSEWKKYENTHKAIISKELFESVQKRMK</sequence>
<organism evidence="2">
    <name type="scientific">human gut metagenome</name>
    <dbReference type="NCBI Taxonomy" id="408170"/>
    <lineage>
        <taxon>unclassified sequences</taxon>
        <taxon>metagenomes</taxon>
        <taxon>organismal metagenomes</taxon>
    </lineage>
</organism>
<name>K1S2P2_9ZZZZ</name>
<dbReference type="GO" id="GO:0000150">
    <property type="term" value="F:DNA strand exchange activity"/>
    <property type="evidence" value="ECO:0007669"/>
    <property type="project" value="InterPro"/>
</dbReference>
<dbReference type="Pfam" id="PF07508">
    <property type="entry name" value="Recombinase"/>
    <property type="match status" value="1"/>
</dbReference>
<dbReference type="InterPro" id="IPR036162">
    <property type="entry name" value="Resolvase-like_N_sf"/>
</dbReference>
<gene>
    <name evidence="2" type="ORF">OBE_11793</name>
</gene>
<dbReference type="InterPro" id="IPR050639">
    <property type="entry name" value="SSR_resolvase"/>
</dbReference>
<protein>
    <submittedName>
        <fullName evidence="2">Resolvase family site-specific recombinase</fullName>
    </submittedName>
</protein>
<dbReference type="SUPFAM" id="SSF53041">
    <property type="entry name" value="Resolvase-like"/>
    <property type="match status" value="1"/>
</dbReference>
<dbReference type="InterPro" id="IPR038109">
    <property type="entry name" value="DNA_bind_recomb_sf"/>
</dbReference>